<reference evidence="2 3" key="1">
    <citation type="submission" date="2024-11" db="EMBL/GenBank/DDBJ databases">
        <title>Chromosome-level genome assembly of Eucalyptus globulus Labill. provides insights into its genome evolution.</title>
        <authorList>
            <person name="Li X."/>
        </authorList>
    </citation>
    <scope>NUCLEOTIDE SEQUENCE [LARGE SCALE GENOMIC DNA]</scope>
    <source>
        <strain evidence="2">CL2024</strain>
        <tissue evidence="2">Fresh tender leaves</tissue>
    </source>
</reference>
<gene>
    <name evidence="2" type="ORF">ACJRO7_032688</name>
</gene>
<dbReference type="EMBL" id="JBJKBG010000008">
    <property type="protein sequence ID" value="KAL3727981.1"/>
    <property type="molecule type" value="Genomic_DNA"/>
</dbReference>
<accession>A0ABD3JIR2</accession>
<keyword evidence="3" id="KW-1185">Reference proteome</keyword>
<feature type="compositionally biased region" description="Basic and acidic residues" evidence="1">
    <location>
        <begin position="91"/>
        <end position="118"/>
    </location>
</feature>
<organism evidence="2 3">
    <name type="scientific">Eucalyptus globulus</name>
    <name type="common">Tasmanian blue gum</name>
    <dbReference type="NCBI Taxonomy" id="34317"/>
    <lineage>
        <taxon>Eukaryota</taxon>
        <taxon>Viridiplantae</taxon>
        <taxon>Streptophyta</taxon>
        <taxon>Embryophyta</taxon>
        <taxon>Tracheophyta</taxon>
        <taxon>Spermatophyta</taxon>
        <taxon>Magnoliopsida</taxon>
        <taxon>eudicotyledons</taxon>
        <taxon>Gunneridae</taxon>
        <taxon>Pentapetalae</taxon>
        <taxon>rosids</taxon>
        <taxon>malvids</taxon>
        <taxon>Myrtales</taxon>
        <taxon>Myrtaceae</taxon>
        <taxon>Myrtoideae</taxon>
        <taxon>Eucalypteae</taxon>
        <taxon>Eucalyptus</taxon>
    </lineage>
</organism>
<name>A0ABD3JIR2_EUCGL</name>
<feature type="region of interest" description="Disordered" evidence="1">
    <location>
        <begin position="1"/>
        <end position="37"/>
    </location>
</feature>
<protein>
    <submittedName>
        <fullName evidence="2">Uncharacterized protein</fullName>
    </submittedName>
</protein>
<evidence type="ECO:0000256" key="1">
    <source>
        <dbReference type="SAM" id="MobiDB-lite"/>
    </source>
</evidence>
<feature type="compositionally biased region" description="Low complexity" evidence="1">
    <location>
        <begin position="1"/>
        <end position="10"/>
    </location>
</feature>
<dbReference type="AlphaFoldDB" id="A0ABD3JIR2"/>
<evidence type="ECO:0000313" key="3">
    <source>
        <dbReference type="Proteomes" id="UP001634007"/>
    </source>
</evidence>
<feature type="compositionally biased region" description="Polar residues" evidence="1">
    <location>
        <begin position="152"/>
        <end position="167"/>
    </location>
</feature>
<proteinExistence type="predicted"/>
<feature type="compositionally biased region" description="Polar residues" evidence="1">
    <location>
        <begin position="78"/>
        <end position="90"/>
    </location>
</feature>
<dbReference type="Proteomes" id="UP001634007">
    <property type="component" value="Unassembled WGS sequence"/>
</dbReference>
<evidence type="ECO:0000313" key="2">
    <source>
        <dbReference type="EMBL" id="KAL3727981.1"/>
    </source>
</evidence>
<comment type="caution">
    <text evidence="2">The sequence shown here is derived from an EMBL/GenBank/DDBJ whole genome shotgun (WGS) entry which is preliminary data.</text>
</comment>
<sequence>MERAQDSQGASGSGDESGGTSTPPQSPPQPIFSVPGFSYYTQASENILGLRRSGAADRDGGDPTARVDPEREEENVPDDQTATIQDQESTEGSHQRERGGDVVDDQMARVDSGQERENVVPPDQEATVEGQESAEGSPRMESDSVVAGEMSGITNASEAGRSSQLTEEVSDQVGKSEATRMEDVQPVENTDTSSREWPLLGSNPGTEDRSAAIQGQESMKRSCARRGDDDAVPHESAAGGSGETKWEQTFDVLARQGKEKKKAKMQKKEERRRKRERPQTP</sequence>
<feature type="region of interest" description="Disordered" evidence="1">
    <location>
        <begin position="50"/>
        <end position="281"/>
    </location>
</feature>
<feature type="compositionally biased region" description="Basic and acidic residues" evidence="1">
    <location>
        <begin position="54"/>
        <end position="69"/>
    </location>
</feature>
<feature type="compositionally biased region" description="Basic residues" evidence="1">
    <location>
        <begin position="258"/>
        <end position="281"/>
    </location>
</feature>